<reference evidence="4" key="1">
    <citation type="submission" date="2018-02" db="EMBL/GenBank/DDBJ databases">
        <authorList>
            <person name="Cohen D.B."/>
            <person name="Kent A.D."/>
        </authorList>
    </citation>
    <scope>NUCLEOTIDE SEQUENCE</scope>
</reference>
<dbReference type="InterPro" id="IPR001229">
    <property type="entry name" value="Jacalin-like_lectin_dom"/>
</dbReference>
<protein>
    <recommendedName>
        <fullName evidence="3">Jacalin-type lectin domain-containing protein</fullName>
    </recommendedName>
</protein>
<dbReference type="AlphaFoldDB" id="A0A2N9GN57"/>
<dbReference type="SUPFAM" id="SSF51101">
    <property type="entry name" value="Mannose-binding lectins"/>
    <property type="match status" value="2"/>
</dbReference>
<dbReference type="PANTHER" id="PTHR47293:SF68">
    <property type="entry name" value="JACALIN-RELATED LECTIN 3"/>
    <property type="match status" value="1"/>
</dbReference>
<evidence type="ECO:0000256" key="1">
    <source>
        <dbReference type="ARBA" id="ARBA00006568"/>
    </source>
</evidence>
<dbReference type="Gene3D" id="2.100.10.30">
    <property type="entry name" value="Jacalin-like lectin domain"/>
    <property type="match status" value="2"/>
</dbReference>
<gene>
    <name evidence="4" type="ORF">FSB_LOCUS28556</name>
</gene>
<sequence length="276" mass="30029">MELEGCLKVGLGPWGGEGGKLWSFKAKKGGITEIVILHGEAIDSISFKSDDGDGAFEYSDKFGGECGRSDKVNNSPSQWRVALTVGFHGRADEFLDAIGVYLKPFIPFCASSPGYTMHQELGKEMNLVMPRGPGPWGGHGGMQWDDGVFSAIRELHLHFGDSFIHAILILYETTDRKCVWSQRHGGTGGDKIYTIKLDASTEYMVGIMGFYGPVEGNDGFEALRSITFYTNSGKYGPFGNEIGHAFTSSASKGKVVGFFGRSGVYLDAIGVHMEYF</sequence>
<evidence type="ECO:0000313" key="4">
    <source>
        <dbReference type="EMBL" id="SPD00674.1"/>
    </source>
</evidence>
<accession>A0A2N9GN57</accession>
<keyword evidence="2" id="KW-0430">Lectin</keyword>
<dbReference type="GO" id="GO:0005536">
    <property type="term" value="F:D-glucose binding"/>
    <property type="evidence" value="ECO:0007669"/>
    <property type="project" value="UniProtKB-ARBA"/>
</dbReference>
<dbReference type="InterPro" id="IPR033734">
    <property type="entry name" value="Jacalin-like_lectin_dom_plant"/>
</dbReference>
<dbReference type="PANTHER" id="PTHR47293">
    <property type="entry name" value="JACALIN-RELATED LECTIN 3"/>
    <property type="match status" value="1"/>
</dbReference>
<evidence type="ECO:0000256" key="2">
    <source>
        <dbReference type="ARBA" id="ARBA00022734"/>
    </source>
</evidence>
<feature type="domain" description="Jacalin-type lectin" evidence="3">
    <location>
        <begin position="1"/>
        <end position="104"/>
    </location>
</feature>
<feature type="domain" description="Jacalin-type lectin" evidence="3">
    <location>
        <begin position="130"/>
        <end position="275"/>
    </location>
</feature>
<name>A0A2N9GN57_FAGSY</name>
<dbReference type="InterPro" id="IPR036404">
    <property type="entry name" value="Jacalin-like_lectin_dom_sf"/>
</dbReference>
<dbReference type="Pfam" id="PF01419">
    <property type="entry name" value="Jacalin"/>
    <property type="match status" value="2"/>
</dbReference>
<dbReference type="EMBL" id="OIVN01002112">
    <property type="protein sequence ID" value="SPD00674.1"/>
    <property type="molecule type" value="Genomic_DNA"/>
</dbReference>
<comment type="similarity">
    <text evidence="1">Belongs to the jacalin lectin family.</text>
</comment>
<evidence type="ECO:0000259" key="3">
    <source>
        <dbReference type="PROSITE" id="PS51752"/>
    </source>
</evidence>
<dbReference type="GO" id="GO:0005537">
    <property type="term" value="F:D-mannose binding"/>
    <property type="evidence" value="ECO:0007669"/>
    <property type="project" value="UniProtKB-ARBA"/>
</dbReference>
<dbReference type="SMART" id="SM00915">
    <property type="entry name" value="Jacalin"/>
    <property type="match status" value="1"/>
</dbReference>
<proteinExistence type="inferred from homology"/>
<dbReference type="CDD" id="cd09612">
    <property type="entry name" value="Jacalin"/>
    <property type="match status" value="1"/>
</dbReference>
<dbReference type="FunFam" id="2.100.10.30:FF:000001">
    <property type="entry name" value="Jacalin-related lectin 33"/>
    <property type="match status" value="1"/>
</dbReference>
<organism evidence="4">
    <name type="scientific">Fagus sylvatica</name>
    <name type="common">Beechnut</name>
    <dbReference type="NCBI Taxonomy" id="28930"/>
    <lineage>
        <taxon>Eukaryota</taxon>
        <taxon>Viridiplantae</taxon>
        <taxon>Streptophyta</taxon>
        <taxon>Embryophyta</taxon>
        <taxon>Tracheophyta</taxon>
        <taxon>Spermatophyta</taxon>
        <taxon>Magnoliopsida</taxon>
        <taxon>eudicotyledons</taxon>
        <taxon>Gunneridae</taxon>
        <taxon>Pentapetalae</taxon>
        <taxon>rosids</taxon>
        <taxon>fabids</taxon>
        <taxon>Fagales</taxon>
        <taxon>Fagaceae</taxon>
        <taxon>Fagus</taxon>
    </lineage>
</organism>
<dbReference type="PROSITE" id="PS51752">
    <property type="entry name" value="JACALIN_LECTIN"/>
    <property type="match status" value="2"/>
</dbReference>